<protein>
    <submittedName>
        <fullName evidence="2">Uncharacterized protein</fullName>
    </submittedName>
</protein>
<evidence type="ECO:0000256" key="1">
    <source>
        <dbReference type="SAM" id="MobiDB-lite"/>
    </source>
</evidence>
<gene>
    <name evidence="2" type="ORF">Cgig2_029694</name>
</gene>
<evidence type="ECO:0000313" key="3">
    <source>
        <dbReference type="Proteomes" id="UP001153076"/>
    </source>
</evidence>
<reference evidence="2" key="1">
    <citation type="submission" date="2022-04" db="EMBL/GenBank/DDBJ databases">
        <title>Carnegiea gigantea Genome sequencing and assembly v2.</title>
        <authorList>
            <person name="Copetti D."/>
            <person name="Sanderson M.J."/>
            <person name="Burquez A."/>
            <person name="Wojciechowski M.F."/>
        </authorList>
    </citation>
    <scope>NUCLEOTIDE SEQUENCE</scope>
    <source>
        <strain evidence="2">SGP5-SGP5p</strain>
        <tissue evidence="2">Aerial part</tissue>
    </source>
</reference>
<dbReference type="OrthoDB" id="683049at2759"/>
<dbReference type="AlphaFoldDB" id="A0A9Q1KH72"/>
<dbReference type="EMBL" id="JAKOGI010000101">
    <property type="protein sequence ID" value="KAJ8444281.1"/>
    <property type="molecule type" value="Genomic_DNA"/>
</dbReference>
<sequence>MMFTNTCATSKHSWDPYTLQVNEEGEVVEKKDNIEGVILIKIKYSGHDDYGGTNLSLENIEIETVNVVEQKGKKKQKKSSSTEGTGKATKKNKSKVSTASYIQSQLDCTMEAVERCVSYFSATSISSDLPGMYRFAQKLFHRGSGLYVLDARLFIKKQYNEMFIALEDDDVRVSWLEYEVRLIK</sequence>
<feature type="region of interest" description="Disordered" evidence="1">
    <location>
        <begin position="71"/>
        <end position="91"/>
    </location>
</feature>
<keyword evidence="3" id="KW-1185">Reference proteome</keyword>
<organism evidence="2 3">
    <name type="scientific">Carnegiea gigantea</name>
    <dbReference type="NCBI Taxonomy" id="171969"/>
    <lineage>
        <taxon>Eukaryota</taxon>
        <taxon>Viridiplantae</taxon>
        <taxon>Streptophyta</taxon>
        <taxon>Embryophyta</taxon>
        <taxon>Tracheophyta</taxon>
        <taxon>Spermatophyta</taxon>
        <taxon>Magnoliopsida</taxon>
        <taxon>eudicotyledons</taxon>
        <taxon>Gunneridae</taxon>
        <taxon>Pentapetalae</taxon>
        <taxon>Caryophyllales</taxon>
        <taxon>Cactineae</taxon>
        <taxon>Cactaceae</taxon>
        <taxon>Cactoideae</taxon>
        <taxon>Echinocereeae</taxon>
        <taxon>Carnegiea</taxon>
    </lineage>
</organism>
<dbReference type="Proteomes" id="UP001153076">
    <property type="component" value="Unassembled WGS sequence"/>
</dbReference>
<proteinExistence type="predicted"/>
<comment type="caution">
    <text evidence="2">The sequence shown here is derived from an EMBL/GenBank/DDBJ whole genome shotgun (WGS) entry which is preliminary data.</text>
</comment>
<name>A0A9Q1KH72_9CARY</name>
<accession>A0A9Q1KH72</accession>
<evidence type="ECO:0000313" key="2">
    <source>
        <dbReference type="EMBL" id="KAJ8444281.1"/>
    </source>
</evidence>